<sequence>MNCRWHYILATLNMPPKVARQPGMTMQTEIEIKFFVTSNIQESLSNILNSLEIISSNQAALGNVYFDTPDLGLRGLDMGLRIRRSDDFSEQTIKCRGQVVGGLHARPEYNAPVEGSIPTLSAFPADIWPSLVVRDELQSRLVAQFSTDFLRRHWLIAFGDAEIELAWDQGEIAGALGRTGIDELELELKSGDARALFTLASKLAALGGLRLGAQSKAQRGYRLAGLGKPLAVQPLQRIEGKDRKASITLGLQHWQHHEQLWLESGDAGEQQRALHALLEGVSLVAETAGTLTVPPSWLADLQAQQRLMMQVAGDRASLHALFHHADLVGLQLSIAAWLHLGA</sequence>
<dbReference type="CDD" id="cd07756">
    <property type="entry name" value="CYTH-like_Pase_CHAD"/>
    <property type="match status" value="1"/>
</dbReference>
<comment type="caution">
    <text evidence="2">The sequence shown here is derived from an EMBL/GenBank/DDBJ whole genome shotgun (WGS) entry which is preliminary data.</text>
</comment>
<organism evidence="2 3">
    <name type="scientific">Aeromonas caviae</name>
    <name type="common">Aeromonas punctata</name>
    <dbReference type="NCBI Taxonomy" id="648"/>
    <lineage>
        <taxon>Bacteria</taxon>
        <taxon>Pseudomonadati</taxon>
        <taxon>Pseudomonadota</taxon>
        <taxon>Gammaproteobacteria</taxon>
        <taxon>Aeromonadales</taxon>
        <taxon>Aeromonadaceae</taxon>
        <taxon>Aeromonas</taxon>
    </lineage>
</organism>
<dbReference type="InterPro" id="IPR039013">
    <property type="entry name" value="YgiF"/>
</dbReference>
<dbReference type="SUPFAM" id="SSF55154">
    <property type="entry name" value="CYTH-like phosphatases"/>
    <property type="match status" value="1"/>
</dbReference>
<proteinExistence type="predicted"/>
<dbReference type="SMART" id="SM01118">
    <property type="entry name" value="CYTH"/>
    <property type="match status" value="1"/>
</dbReference>
<dbReference type="PANTHER" id="PTHR39569:SF1">
    <property type="entry name" value="INORGANIC TRIPHOSPHATASE"/>
    <property type="match status" value="1"/>
</dbReference>
<dbReference type="PANTHER" id="PTHR39569">
    <property type="entry name" value="INORGANIC TRIPHOSPHATASE"/>
    <property type="match status" value="1"/>
</dbReference>
<dbReference type="InterPro" id="IPR033469">
    <property type="entry name" value="CYTH-like_dom_sf"/>
</dbReference>
<protein>
    <submittedName>
        <fullName evidence="2">Adenylate cyclase</fullName>
    </submittedName>
</protein>
<evidence type="ECO:0000259" key="1">
    <source>
        <dbReference type="PROSITE" id="PS51707"/>
    </source>
</evidence>
<evidence type="ECO:0000313" key="2">
    <source>
        <dbReference type="EMBL" id="GJB90436.1"/>
    </source>
</evidence>
<dbReference type="PROSITE" id="PS51707">
    <property type="entry name" value="CYTH"/>
    <property type="match status" value="1"/>
</dbReference>
<reference evidence="2 3" key="1">
    <citation type="submission" date="2021-07" db="EMBL/GenBank/DDBJ databases">
        <title>Draft genome sequence of carbapenem-resistant Aeromonas spp. in Japan.</title>
        <authorList>
            <person name="Maehana S."/>
            <person name="Suzuki M."/>
            <person name="Kitasato H."/>
        </authorList>
    </citation>
    <scope>NUCLEOTIDE SEQUENCE [LARGE SCALE GENOMIC DNA]</scope>
    <source>
        <strain evidence="2 3">KAM382</strain>
    </source>
</reference>
<feature type="domain" description="CYTH" evidence="1">
    <location>
        <begin position="27"/>
        <end position="227"/>
    </location>
</feature>
<accession>A0ABD0B317</accession>
<gene>
    <name evidence="2" type="ORF">KAM382_04970</name>
</gene>
<dbReference type="InterPro" id="IPR023577">
    <property type="entry name" value="CYTH_domain"/>
</dbReference>
<dbReference type="Proteomes" id="UP000737420">
    <property type="component" value="Unassembled WGS sequence"/>
</dbReference>
<dbReference type="Pfam" id="PF01928">
    <property type="entry name" value="CYTH"/>
    <property type="match status" value="1"/>
</dbReference>
<dbReference type="Gene3D" id="2.40.320.10">
    <property type="entry name" value="Hypothetical Protein Pfu-838710-001"/>
    <property type="match status" value="1"/>
</dbReference>
<evidence type="ECO:0000313" key="3">
    <source>
        <dbReference type="Proteomes" id="UP000737420"/>
    </source>
</evidence>
<dbReference type="AlphaFoldDB" id="A0ABD0B317"/>
<dbReference type="EMBL" id="BPOP01000003">
    <property type="protein sequence ID" value="GJB90436.1"/>
    <property type="molecule type" value="Genomic_DNA"/>
</dbReference>
<name>A0ABD0B317_AERCA</name>